<comment type="caution">
    <text evidence="2">The sequence shown here is derived from an EMBL/GenBank/DDBJ whole genome shotgun (WGS) entry which is preliminary data.</text>
</comment>
<feature type="compositionally biased region" description="Basic residues" evidence="1">
    <location>
        <begin position="223"/>
        <end position="235"/>
    </location>
</feature>
<dbReference type="OrthoDB" id="3067110at2759"/>
<dbReference type="EMBL" id="LUGG01000032">
    <property type="protein sequence ID" value="OBZ66307.1"/>
    <property type="molecule type" value="Genomic_DNA"/>
</dbReference>
<reference evidence="2 3" key="1">
    <citation type="submission" date="2016-03" db="EMBL/GenBank/DDBJ databases">
        <title>Whole genome sequencing of Grifola frondosa 9006-11.</title>
        <authorList>
            <person name="Min B."/>
            <person name="Park H."/>
            <person name="Kim J.-G."/>
            <person name="Cho H."/>
            <person name="Oh Y.-L."/>
            <person name="Kong W.-S."/>
            <person name="Choi I.-G."/>
        </authorList>
    </citation>
    <scope>NUCLEOTIDE SEQUENCE [LARGE SCALE GENOMIC DNA]</scope>
    <source>
        <strain evidence="2 3">9006-11</strain>
    </source>
</reference>
<proteinExistence type="predicted"/>
<gene>
    <name evidence="2" type="ORF">A0H81_13874</name>
</gene>
<name>A0A1C7LQK5_GRIFR</name>
<dbReference type="STRING" id="5627.A0A1C7LQK5"/>
<evidence type="ECO:0000313" key="2">
    <source>
        <dbReference type="EMBL" id="OBZ66307.1"/>
    </source>
</evidence>
<evidence type="ECO:0000256" key="1">
    <source>
        <dbReference type="SAM" id="MobiDB-lite"/>
    </source>
</evidence>
<protein>
    <submittedName>
        <fullName evidence="2">Uncharacterized protein</fullName>
    </submittedName>
</protein>
<sequence>MTAKLSGITPGTTATPSAHVKHLVPIITSSGETSTRNMTIEWAMPAPSVAYTVYHPSHKADSEAKDRGTCNVCHEYRIGREIGDMTEIKKYSAERDAKYDQNTMMDVETSIDAATLGRNGMHPHIAATAGRSTPSAKLSVTLDSSGVAGFFGGDEAVSAMATVHVYGGRKWLGWYNSPGSYEIAKRYGQLANSRFWDGLFPGINVDPAQLFELDGYKGPNSRQRARAPSFRRRGTRLSDLEGVRGCPVRGSRGAGDDAQRGDHSRSPLLSTARDAPETAAHYSG</sequence>
<accession>A0A1C7LQK5</accession>
<feature type="compositionally biased region" description="Basic and acidic residues" evidence="1">
    <location>
        <begin position="254"/>
        <end position="265"/>
    </location>
</feature>
<keyword evidence="3" id="KW-1185">Reference proteome</keyword>
<dbReference type="Proteomes" id="UP000092993">
    <property type="component" value="Unassembled WGS sequence"/>
</dbReference>
<evidence type="ECO:0000313" key="3">
    <source>
        <dbReference type="Proteomes" id="UP000092993"/>
    </source>
</evidence>
<feature type="region of interest" description="Disordered" evidence="1">
    <location>
        <begin position="214"/>
        <end position="284"/>
    </location>
</feature>
<organism evidence="2 3">
    <name type="scientific">Grifola frondosa</name>
    <name type="common">Maitake</name>
    <name type="synonym">Polyporus frondosus</name>
    <dbReference type="NCBI Taxonomy" id="5627"/>
    <lineage>
        <taxon>Eukaryota</taxon>
        <taxon>Fungi</taxon>
        <taxon>Dikarya</taxon>
        <taxon>Basidiomycota</taxon>
        <taxon>Agaricomycotina</taxon>
        <taxon>Agaricomycetes</taxon>
        <taxon>Polyporales</taxon>
        <taxon>Grifolaceae</taxon>
        <taxon>Grifola</taxon>
    </lineage>
</organism>
<dbReference type="AlphaFoldDB" id="A0A1C7LQK5"/>